<reference evidence="2" key="1">
    <citation type="submission" date="2023-10" db="EMBL/GenBank/DDBJ databases">
        <title>Genome assembly of Pristionchus species.</title>
        <authorList>
            <person name="Yoshida K."/>
            <person name="Sommer R.J."/>
        </authorList>
    </citation>
    <scope>NUCLEOTIDE SEQUENCE</scope>
    <source>
        <strain evidence="2">RS5133</strain>
    </source>
</reference>
<dbReference type="PANTHER" id="PTHR47521">
    <property type="entry name" value="SERPENTINE RECEPTOR, CLASS E (EPSILON)-RELATED"/>
    <property type="match status" value="1"/>
</dbReference>
<evidence type="ECO:0008006" key="4">
    <source>
        <dbReference type="Google" id="ProtNLM"/>
    </source>
</evidence>
<evidence type="ECO:0000256" key="1">
    <source>
        <dbReference type="SAM" id="Phobius"/>
    </source>
</evidence>
<sequence>MDILRRYPIYPGFCFVLYTSYLLPVGLLLVVLQRSLLQANCRIILTVWAIGMIGILTNEIYLMYVNMTLTDGEFISKTLQEPAHRPAITIIHSIFYICMSALELLLSLERVGATRAAESVLEPLSTFWYLIPYLAGWIVFAWYTASLAFIEFNMLVICITFNTVDISSIVTNLVIYRYCKRRYVTMLGRSSLSERYQVTEKSSVIIYTYASSVFLQFTAAVMTWIYAIYNDQVPYFLLEAVYQILHATNCAASSVILMYNHPRMQREALKILRKW</sequence>
<protein>
    <recommendedName>
        <fullName evidence="4">G protein-coupled receptor</fullName>
    </recommendedName>
</protein>
<proteinExistence type="predicted"/>
<dbReference type="InterPro" id="IPR052860">
    <property type="entry name" value="NRL-GPCR1"/>
</dbReference>
<keyword evidence="1" id="KW-0812">Transmembrane</keyword>
<dbReference type="EMBL" id="BTSY01000004">
    <property type="protein sequence ID" value="GMT22956.1"/>
    <property type="molecule type" value="Genomic_DNA"/>
</dbReference>
<name>A0AAV5VWQ2_9BILA</name>
<dbReference type="Proteomes" id="UP001432322">
    <property type="component" value="Unassembled WGS sequence"/>
</dbReference>
<accession>A0AAV5VWQ2</accession>
<keyword evidence="3" id="KW-1185">Reference proteome</keyword>
<feature type="transmembrane region" description="Helical" evidence="1">
    <location>
        <begin position="204"/>
        <end position="229"/>
    </location>
</feature>
<keyword evidence="1" id="KW-0472">Membrane</keyword>
<dbReference type="PANTHER" id="PTHR47521:SF18">
    <property type="entry name" value="G PROTEIN-COUPLED RECEPTOR-RELATED"/>
    <property type="match status" value="1"/>
</dbReference>
<feature type="transmembrane region" description="Helical" evidence="1">
    <location>
        <begin position="87"/>
        <end position="106"/>
    </location>
</feature>
<feature type="transmembrane region" description="Helical" evidence="1">
    <location>
        <begin position="241"/>
        <end position="260"/>
    </location>
</feature>
<feature type="non-terminal residue" evidence="2">
    <location>
        <position position="275"/>
    </location>
</feature>
<comment type="caution">
    <text evidence="2">The sequence shown here is derived from an EMBL/GenBank/DDBJ whole genome shotgun (WGS) entry which is preliminary data.</text>
</comment>
<feature type="transmembrane region" description="Helical" evidence="1">
    <location>
        <begin position="154"/>
        <end position="176"/>
    </location>
</feature>
<evidence type="ECO:0000313" key="2">
    <source>
        <dbReference type="EMBL" id="GMT22956.1"/>
    </source>
</evidence>
<gene>
    <name evidence="2" type="ORF">PFISCL1PPCAC_14253</name>
</gene>
<dbReference type="AlphaFoldDB" id="A0AAV5VWQ2"/>
<feature type="transmembrane region" description="Helical" evidence="1">
    <location>
        <begin position="12"/>
        <end position="32"/>
    </location>
</feature>
<evidence type="ECO:0000313" key="3">
    <source>
        <dbReference type="Proteomes" id="UP001432322"/>
    </source>
</evidence>
<keyword evidence="1" id="KW-1133">Transmembrane helix</keyword>
<feature type="transmembrane region" description="Helical" evidence="1">
    <location>
        <begin position="127"/>
        <end position="148"/>
    </location>
</feature>
<organism evidence="2 3">
    <name type="scientific">Pristionchus fissidentatus</name>
    <dbReference type="NCBI Taxonomy" id="1538716"/>
    <lineage>
        <taxon>Eukaryota</taxon>
        <taxon>Metazoa</taxon>
        <taxon>Ecdysozoa</taxon>
        <taxon>Nematoda</taxon>
        <taxon>Chromadorea</taxon>
        <taxon>Rhabditida</taxon>
        <taxon>Rhabditina</taxon>
        <taxon>Diplogasteromorpha</taxon>
        <taxon>Diplogasteroidea</taxon>
        <taxon>Neodiplogasteridae</taxon>
        <taxon>Pristionchus</taxon>
    </lineage>
</organism>
<feature type="transmembrane region" description="Helical" evidence="1">
    <location>
        <begin position="44"/>
        <end position="67"/>
    </location>
</feature>